<dbReference type="InterPro" id="IPR017900">
    <property type="entry name" value="4Fe4S_Fe_S_CS"/>
</dbReference>
<proteinExistence type="predicted"/>
<dbReference type="PRINTS" id="PR01868">
    <property type="entry name" value="ABCEFAMILY"/>
</dbReference>
<evidence type="ECO:0000256" key="2">
    <source>
        <dbReference type="ARBA" id="ARBA00022741"/>
    </source>
</evidence>
<dbReference type="SMART" id="SM00382">
    <property type="entry name" value="AAA"/>
    <property type="match status" value="2"/>
</dbReference>
<dbReference type="NCBIfam" id="NF009945">
    <property type="entry name" value="PRK13409.1"/>
    <property type="match status" value="1"/>
</dbReference>
<evidence type="ECO:0000313" key="7">
    <source>
        <dbReference type="Proteomes" id="UP000242167"/>
    </source>
</evidence>
<dbReference type="SUPFAM" id="SSF52540">
    <property type="entry name" value="P-loop containing nucleoside triphosphate hydrolases"/>
    <property type="match status" value="2"/>
</dbReference>
<dbReference type="GO" id="GO:0005524">
    <property type="term" value="F:ATP binding"/>
    <property type="evidence" value="ECO:0007669"/>
    <property type="project" value="UniProtKB-KW"/>
</dbReference>
<reference evidence="6 7" key="1">
    <citation type="journal article" date="2001" name="Nature">
        <title>The highly reduced genome of an enslaved algal nucleus.</title>
        <authorList>
            <person name="Douglas S."/>
            <person name="Zauner S."/>
            <person name="Fraunholz M."/>
            <person name="Beaton M."/>
            <person name="Penny S."/>
            <person name="Deng L."/>
            <person name="Wu X."/>
            <person name="Reith M."/>
            <person name="Cavalier-Smith T."/>
            <person name="Maier U."/>
        </authorList>
    </citation>
    <scope>NUCLEOTIDE SEQUENCE [LARGE SCALE GENOMIC DNA]</scope>
</reference>
<dbReference type="GeneID" id="857143"/>
<dbReference type="GO" id="GO:0009507">
    <property type="term" value="C:chloroplast"/>
    <property type="evidence" value="ECO:0007669"/>
    <property type="project" value="UniProtKB-SubCell"/>
</dbReference>
<dbReference type="PIR" id="A90122">
    <property type="entry name" value="A90122"/>
</dbReference>
<keyword evidence="2" id="KW-0547">Nucleotide-binding</keyword>
<keyword evidence="3" id="KW-0067">ATP-binding</keyword>
<dbReference type="InterPro" id="IPR013283">
    <property type="entry name" value="RLI1"/>
</dbReference>
<dbReference type="RefSeq" id="XP_001713361.1">
    <property type="nucleotide sequence ID" value="XM_001713309.1"/>
</dbReference>
<feature type="domain" description="ABC transporter" evidence="4">
    <location>
        <begin position="336"/>
        <end position="565"/>
    </location>
</feature>
<dbReference type="Pfam" id="PF00037">
    <property type="entry name" value="Fer4"/>
    <property type="match status" value="1"/>
</dbReference>
<dbReference type="Proteomes" id="UP000242167">
    <property type="component" value="Nucleomorph 3"/>
</dbReference>
<feature type="domain" description="4Fe-4S ferredoxin-type" evidence="5">
    <location>
        <begin position="51"/>
        <end position="80"/>
    </location>
</feature>
<dbReference type="InterPro" id="IPR007209">
    <property type="entry name" value="RNaseL-inhib-like_metal-bd_dom"/>
</dbReference>
<dbReference type="SUPFAM" id="SSF54862">
    <property type="entry name" value="4Fe-4S ferredoxins"/>
    <property type="match status" value="1"/>
</dbReference>
<dbReference type="Pfam" id="PF00005">
    <property type="entry name" value="ABC_tran"/>
    <property type="match status" value="2"/>
</dbReference>
<dbReference type="PROSITE" id="PS50893">
    <property type="entry name" value="ABC_TRANSPORTER_2"/>
    <property type="match status" value="2"/>
</dbReference>
<evidence type="ECO:0000259" key="4">
    <source>
        <dbReference type="PROSITE" id="PS50893"/>
    </source>
</evidence>
<sequence>MLLLSSENVSDRIAVIREDKCNPNKCNKECKKNCPVEKAGKLCIKIEDSNNIVNIHEINCIGCGICVKKCPYDAIKIINLPFMKKKPIHSFGLNSFRLYSLPIPKKNLIIGLIGANGIGKSTSFKIIAGELYPNFGEIGKKNSYKETVKLFKGSELFYFFQEFEKKKITVSIKTQNVEKLRETFNGKVKENIKNYYDLFNLLDLSIYDDILEKDIEFLSGGELQKFAMLKTFIENSDILLIDEFTSFLDIKQRIEMTNFIKMFHKLNQNKYCITIDHDLTIIEFLSDMISITYGESGGYGNISLQYKPKDALNMYFDGYLPSENIRFRPFSFEFSIRNKSVNSISSKKIQIEYENMNIKLGKLKLNIKSGTLNKSESIIFLGENGKGKTSLLKIFAGILKTEKYEIFKKNQISYKPQMISPRFIGTVEELFIKKIPFVFTDEYLKDLLIKPLKINSLLKKDLSYLSGGELQRIAITLCLAQDADLYLIDEPSAYLDIDQRIVISKIIRKMCSNSNKTFLIIEHDFLMASSIGDKVINFKPENSTLIEVSSPIEINRGINEFLEIMEITYRSDSMTNRPRINSKNSLIDREQKKQKKFF</sequence>
<dbReference type="GO" id="GO:0016887">
    <property type="term" value="F:ATP hydrolysis activity"/>
    <property type="evidence" value="ECO:0007669"/>
    <property type="project" value="InterPro"/>
</dbReference>
<comment type="subcellular location">
    <subcellularLocation>
        <location evidence="1">Plastid</location>
        <location evidence="1">Chloroplast</location>
    </subcellularLocation>
</comment>
<gene>
    <name evidence="6" type="primary">rli1</name>
</gene>
<dbReference type="PROSITE" id="PS00198">
    <property type="entry name" value="4FE4S_FER_1"/>
    <property type="match status" value="1"/>
</dbReference>
<keyword evidence="6" id="KW-0542">Nucleomorph</keyword>
<dbReference type="PANTHER" id="PTHR19248">
    <property type="entry name" value="ATP-BINDING TRANSPORT PROTEIN-RELATED"/>
    <property type="match status" value="1"/>
</dbReference>
<geneLocation type="nucleomorph" evidence="6"/>
<dbReference type="Gene3D" id="3.40.50.300">
    <property type="entry name" value="P-loop containing nucleotide triphosphate hydrolases"/>
    <property type="match status" value="2"/>
</dbReference>
<evidence type="ECO:0000259" key="5">
    <source>
        <dbReference type="PROSITE" id="PS51379"/>
    </source>
</evidence>
<dbReference type="PROSITE" id="PS00211">
    <property type="entry name" value="ABC_TRANSPORTER_1"/>
    <property type="match status" value="1"/>
</dbReference>
<dbReference type="InterPro" id="IPR003593">
    <property type="entry name" value="AAA+_ATPase"/>
</dbReference>
<feature type="domain" description="ABC transporter" evidence="4">
    <location>
        <begin position="75"/>
        <end position="318"/>
    </location>
</feature>
<name>Q98SB3_GUITH</name>
<accession>Q98SB3</accession>
<dbReference type="Pfam" id="PF04068">
    <property type="entry name" value="Fer4_RLI"/>
    <property type="match status" value="1"/>
</dbReference>
<organism evidence="6 7">
    <name type="scientific">Guillardia theta</name>
    <name type="common">Cryptophyte</name>
    <name type="synonym">Cryptomonas phi</name>
    <dbReference type="NCBI Taxonomy" id="55529"/>
    <lineage>
        <taxon>Eukaryota</taxon>
        <taxon>Cryptophyceae</taxon>
        <taxon>Pyrenomonadales</taxon>
        <taxon>Geminigeraceae</taxon>
        <taxon>Guillardia</taxon>
    </lineage>
</organism>
<dbReference type="InterPro" id="IPR017871">
    <property type="entry name" value="ABC_transporter-like_CS"/>
</dbReference>
<evidence type="ECO:0000256" key="1">
    <source>
        <dbReference type="ARBA" id="ARBA00004229"/>
    </source>
</evidence>
<evidence type="ECO:0000313" key="6">
    <source>
        <dbReference type="EMBL" id="AAK39670.1"/>
    </source>
</evidence>
<dbReference type="PROSITE" id="PS51379">
    <property type="entry name" value="4FE4S_FER_2"/>
    <property type="match status" value="1"/>
</dbReference>
<dbReference type="InterPro" id="IPR003439">
    <property type="entry name" value="ABC_transporter-like_ATP-bd"/>
</dbReference>
<protein>
    <submittedName>
        <fullName evidence="6">RNase L inhibitor</fullName>
    </submittedName>
</protein>
<dbReference type="InterPro" id="IPR027417">
    <property type="entry name" value="P-loop_NTPase"/>
</dbReference>
<dbReference type="EMBL" id="AF083031">
    <property type="protein sequence ID" value="AAK39670.1"/>
    <property type="molecule type" value="Genomic_DNA"/>
</dbReference>
<dbReference type="AlphaFoldDB" id="Q98SB3"/>
<dbReference type="InterPro" id="IPR017896">
    <property type="entry name" value="4Fe4S_Fe-S-bd"/>
</dbReference>
<evidence type="ECO:0000256" key="3">
    <source>
        <dbReference type="ARBA" id="ARBA00022840"/>
    </source>
</evidence>